<dbReference type="InterPro" id="IPR036770">
    <property type="entry name" value="Ankyrin_rpt-contain_sf"/>
</dbReference>
<sequence>MAHDCVACPLLHWAAGRGHLELLQTRLESGADIDGVDPCFHRTPLLFALLSGQTAVAEFLVRKGADVDKRDRNGRSTFHFANFVPPEGFASISGLLDEEPLYFAAVIGHVEAVKFSLNVMAHTLTAEQWSKAIERAAVRLHASTCDAILSKASRSIDRLRLIDRLPQDLFHKIAWTSTFSRLISQGRRWPEALESTVKILLSYGFNINGYDTEGNTAIYYAVYNNEPITSSVFMDNGASIEKCSKTGESTLQAAIYGVANSSNVDCVRLLLEYEAPLVPSKHILESLYEACRNNAWEAVRLLLELGKAGINGHPSKLHTPLTLACTCGSLESVQVLLEYGADTTVMSGDKFTPLEYAVIGQCLDIVELLLRNNCAVFNNHHTPPRYILGFYIWTIPLHGPTRIWRHLLEYTRNHFPNLCCGEAVPDQSLLATTILIRNYDLVLDLIDYGANIQLDPHSPDSEWELLIHDNTRLDHAAEDPRLDQYYIRVLQAFVESFKKQGVLESCNAEGETLLFRPALYSNVAAVTVLLDAGLSALGVNKAGMNLLGAALRGVFKAPWMKLASRAVRMLGKLKQTRAHAVVAILKLLLEAGVDPNARDAADLSSLQLAVLCAWELESSAPLELLCKYGADPRLPVEGVEPLYLALEAPTYIQGLESSSSALASLPSTHDGLGIEEENRAHESRYLALLAAMIRVLSTSEALFHIHAERSSDLIVGPAWKCNPLGLRAMLVEGVPVLKALGIGMTAFEYAAIWVEGGGGQRDKRHMPRVIESKAAWLETRKASGMGNADMLFEYVIAEYGTVERFLAELKRPEFQSGSDTTGENSNVTTTLSED</sequence>
<feature type="repeat" description="ANK" evidence="3">
    <location>
        <begin position="11"/>
        <end position="38"/>
    </location>
</feature>
<evidence type="ECO:0000256" key="4">
    <source>
        <dbReference type="SAM" id="MobiDB-lite"/>
    </source>
</evidence>
<dbReference type="Pfam" id="PF12796">
    <property type="entry name" value="Ank_2"/>
    <property type="match status" value="2"/>
</dbReference>
<gene>
    <name evidence="5" type="ORF">OHK93_003354</name>
</gene>
<keyword evidence="1" id="KW-0677">Repeat</keyword>
<feature type="compositionally biased region" description="Polar residues" evidence="4">
    <location>
        <begin position="815"/>
        <end position="834"/>
    </location>
</feature>
<evidence type="ECO:0000256" key="3">
    <source>
        <dbReference type="PROSITE-ProRule" id="PRU00023"/>
    </source>
</evidence>
<accession>A0AA43QTV7</accession>
<dbReference type="PANTHER" id="PTHR24198">
    <property type="entry name" value="ANKYRIN REPEAT AND PROTEIN KINASE DOMAIN-CONTAINING PROTEIN"/>
    <property type="match status" value="1"/>
</dbReference>
<evidence type="ECO:0008006" key="7">
    <source>
        <dbReference type="Google" id="ProtNLM"/>
    </source>
</evidence>
<dbReference type="PROSITE" id="PS50088">
    <property type="entry name" value="ANK_REPEAT"/>
    <property type="match status" value="3"/>
</dbReference>
<evidence type="ECO:0000256" key="2">
    <source>
        <dbReference type="ARBA" id="ARBA00023043"/>
    </source>
</evidence>
<dbReference type="PROSITE" id="PS50297">
    <property type="entry name" value="ANK_REP_REGION"/>
    <property type="match status" value="3"/>
</dbReference>
<dbReference type="Gene3D" id="1.25.40.20">
    <property type="entry name" value="Ankyrin repeat-containing domain"/>
    <property type="match status" value="3"/>
</dbReference>
<dbReference type="PANTHER" id="PTHR24198:SF165">
    <property type="entry name" value="ANKYRIN REPEAT-CONTAINING PROTEIN-RELATED"/>
    <property type="match status" value="1"/>
</dbReference>
<protein>
    <recommendedName>
        <fullName evidence="7">Ankyrin</fullName>
    </recommendedName>
</protein>
<feature type="repeat" description="ANK" evidence="3">
    <location>
        <begin position="316"/>
        <end position="348"/>
    </location>
</feature>
<evidence type="ECO:0000256" key="1">
    <source>
        <dbReference type="ARBA" id="ARBA00022737"/>
    </source>
</evidence>
<keyword evidence="2 3" id="KW-0040">ANK repeat</keyword>
<name>A0AA43QTV7_9LECA</name>
<evidence type="ECO:0000313" key="5">
    <source>
        <dbReference type="EMBL" id="MDI1492142.1"/>
    </source>
</evidence>
<feature type="region of interest" description="Disordered" evidence="4">
    <location>
        <begin position="814"/>
        <end position="834"/>
    </location>
</feature>
<dbReference type="SMART" id="SM00248">
    <property type="entry name" value="ANK"/>
    <property type="match status" value="10"/>
</dbReference>
<reference evidence="5" key="1">
    <citation type="journal article" date="2023" name="Genome Biol. Evol.">
        <title>First Whole Genome Sequence and Flow Cytometry Genome Size Data for the Lichen-Forming Fungus Ramalina farinacea (Ascomycota).</title>
        <authorList>
            <person name="Llewellyn T."/>
            <person name="Mian S."/>
            <person name="Hill R."/>
            <person name="Leitch I.J."/>
            <person name="Gaya E."/>
        </authorList>
    </citation>
    <scope>NUCLEOTIDE SEQUENCE</scope>
    <source>
        <strain evidence="5">LIQ254RAFAR</strain>
    </source>
</reference>
<evidence type="ECO:0000313" key="6">
    <source>
        <dbReference type="Proteomes" id="UP001161017"/>
    </source>
</evidence>
<proteinExistence type="predicted"/>
<organism evidence="5 6">
    <name type="scientific">Ramalina farinacea</name>
    <dbReference type="NCBI Taxonomy" id="258253"/>
    <lineage>
        <taxon>Eukaryota</taxon>
        <taxon>Fungi</taxon>
        <taxon>Dikarya</taxon>
        <taxon>Ascomycota</taxon>
        <taxon>Pezizomycotina</taxon>
        <taxon>Lecanoromycetes</taxon>
        <taxon>OSLEUM clade</taxon>
        <taxon>Lecanoromycetidae</taxon>
        <taxon>Lecanorales</taxon>
        <taxon>Lecanorineae</taxon>
        <taxon>Ramalinaceae</taxon>
        <taxon>Ramalina</taxon>
    </lineage>
</organism>
<dbReference type="EMBL" id="JAPUFD010000017">
    <property type="protein sequence ID" value="MDI1492142.1"/>
    <property type="molecule type" value="Genomic_DNA"/>
</dbReference>
<dbReference type="Proteomes" id="UP001161017">
    <property type="component" value="Unassembled WGS sequence"/>
</dbReference>
<feature type="repeat" description="ANK" evidence="3">
    <location>
        <begin position="40"/>
        <end position="72"/>
    </location>
</feature>
<dbReference type="InterPro" id="IPR002110">
    <property type="entry name" value="Ankyrin_rpt"/>
</dbReference>
<dbReference type="AlphaFoldDB" id="A0AA43QTV7"/>
<keyword evidence="6" id="KW-1185">Reference proteome</keyword>
<dbReference type="SUPFAM" id="SSF48403">
    <property type="entry name" value="Ankyrin repeat"/>
    <property type="match status" value="2"/>
</dbReference>
<dbReference type="Pfam" id="PF13637">
    <property type="entry name" value="Ank_4"/>
    <property type="match status" value="1"/>
</dbReference>
<comment type="caution">
    <text evidence="5">The sequence shown here is derived from an EMBL/GenBank/DDBJ whole genome shotgun (WGS) entry which is preliminary data.</text>
</comment>